<dbReference type="Gene3D" id="3.40.109.40">
    <property type="match status" value="1"/>
</dbReference>
<dbReference type="Pfam" id="PF02965">
    <property type="entry name" value="Met_synt_B12"/>
    <property type="match status" value="1"/>
</dbReference>
<comment type="caution">
    <text evidence="2">The sequence shown here is derived from an EMBL/GenBank/DDBJ whole genome shotgun (WGS) entry which is preliminary data.</text>
</comment>
<evidence type="ECO:0000313" key="3">
    <source>
        <dbReference type="Proteomes" id="UP000276568"/>
    </source>
</evidence>
<dbReference type="GO" id="GO:0008705">
    <property type="term" value="F:methionine synthase activity"/>
    <property type="evidence" value="ECO:0007669"/>
    <property type="project" value="InterPro"/>
</dbReference>
<dbReference type="OrthoDB" id="9816190at2"/>
<dbReference type="EMBL" id="RJQC01000001">
    <property type="protein sequence ID" value="RNM31711.1"/>
    <property type="molecule type" value="Genomic_DNA"/>
</dbReference>
<proteinExistence type="predicted"/>
<feature type="domain" description="AdoMet activation" evidence="1">
    <location>
        <begin position="111"/>
        <end position="190"/>
    </location>
</feature>
<name>A0A3N0I3W6_9FIRM</name>
<organism evidence="2 3">
    <name type="scientific">Absicoccus porci</name>
    <dbReference type="NCBI Taxonomy" id="2486576"/>
    <lineage>
        <taxon>Bacteria</taxon>
        <taxon>Bacillati</taxon>
        <taxon>Bacillota</taxon>
        <taxon>Erysipelotrichia</taxon>
        <taxon>Erysipelotrichales</taxon>
        <taxon>Erysipelotrichaceae</taxon>
        <taxon>Absicoccus</taxon>
    </lineage>
</organism>
<reference evidence="2 3" key="1">
    <citation type="submission" date="2018-11" db="EMBL/GenBank/DDBJ databases">
        <title>Clostridium sp. nov., a member of the family Erysipelotrichaceae isolated from pig faeces.</title>
        <authorList>
            <person name="Chang Y.-H."/>
        </authorList>
    </citation>
    <scope>NUCLEOTIDE SEQUENCE [LARGE SCALE GENOMIC DNA]</scope>
    <source>
        <strain evidence="2 3">YH-panp20</strain>
    </source>
</reference>
<dbReference type="InterPro" id="IPR004223">
    <property type="entry name" value="VitB12-dep_Met_synth_activ_dom"/>
</dbReference>
<evidence type="ECO:0000313" key="2">
    <source>
        <dbReference type="EMBL" id="RNM31711.1"/>
    </source>
</evidence>
<dbReference type="InterPro" id="IPR037010">
    <property type="entry name" value="VitB12-dep_Met_synth_activ_sf"/>
</dbReference>
<sequence length="215" mass="24299">MIELKNSEIQRYLGYQKIQPDKQINTLIERCKKNVIQRSTPRKSVRVFPLIFQEDTLVIETMHIQSKSLYRNLAGCDKVCLMGVTIGPAIDQLIRRAEISHMVEVAIYQAIGAAYAEAWADTVNQEIKETMLGQGYYCRPRFSPGYGDFDLSFQTQFSQLLDLPHTTGITLTDTLLMMPSKSVTALIGCSTKEEPCILAGCEVCEKTNCSFRRNT</sequence>
<protein>
    <submittedName>
        <fullName evidence="2">Vitamin B12 dependent methionine synthase activation subunit</fullName>
    </submittedName>
</protein>
<dbReference type="AlphaFoldDB" id="A0A3N0I3W6"/>
<keyword evidence="3" id="KW-1185">Reference proteome</keyword>
<dbReference type="Proteomes" id="UP000276568">
    <property type="component" value="Unassembled WGS sequence"/>
</dbReference>
<accession>A0A3N0I3W6</accession>
<evidence type="ECO:0000259" key="1">
    <source>
        <dbReference type="Pfam" id="PF02965"/>
    </source>
</evidence>
<dbReference type="RefSeq" id="WP_128519870.1">
    <property type="nucleotide sequence ID" value="NZ_JAQYEM010000064.1"/>
</dbReference>
<dbReference type="SUPFAM" id="SSF56507">
    <property type="entry name" value="Methionine synthase activation domain-like"/>
    <property type="match status" value="1"/>
</dbReference>
<gene>
    <name evidence="2" type="ORF">EDX97_03930</name>
</gene>